<dbReference type="AlphaFoldDB" id="A0A8J7LPR1"/>
<comment type="caution">
    <text evidence="4">The sequence shown here is derived from an EMBL/GenBank/DDBJ whole genome shotgun (WGS) entry which is preliminary data.</text>
</comment>
<dbReference type="InterPro" id="IPR001932">
    <property type="entry name" value="PPM-type_phosphatase-like_dom"/>
</dbReference>
<feature type="domain" description="Response regulatory" evidence="3">
    <location>
        <begin position="27"/>
        <end position="143"/>
    </location>
</feature>
<evidence type="ECO:0000256" key="1">
    <source>
        <dbReference type="ARBA" id="ARBA00022801"/>
    </source>
</evidence>
<dbReference type="Pfam" id="PF00072">
    <property type="entry name" value="Response_reg"/>
    <property type="match status" value="1"/>
</dbReference>
<gene>
    <name evidence="4" type="ORF">H1D41_10045</name>
</gene>
<dbReference type="InterPro" id="IPR036457">
    <property type="entry name" value="PPM-type-like_dom_sf"/>
</dbReference>
<accession>A0A8J7LPR1</accession>
<dbReference type="InterPro" id="IPR011006">
    <property type="entry name" value="CheY-like_superfamily"/>
</dbReference>
<dbReference type="Gene3D" id="3.60.40.10">
    <property type="entry name" value="PPM-type phosphatase domain"/>
    <property type="match status" value="1"/>
</dbReference>
<dbReference type="PANTHER" id="PTHR43156">
    <property type="entry name" value="STAGE II SPORULATION PROTEIN E-RELATED"/>
    <property type="match status" value="1"/>
</dbReference>
<dbReference type="GO" id="GO:0000160">
    <property type="term" value="P:phosphorelay signal transduction system"/>
    <property type="evidence" value="ECO:0007669"/>
    <property type="project" value="InterPro"/>
</dbReference>
<proteinExistence type="predicted"/>
<dbReference type="SUPFAM" id="SSF52172">
    <property type="entry name" value="CheY-like"/>
    <property type="match status" value="1"/>
</dbReference>
<evidence type="ECO:0000259" key="3">
    <source>
        <dbReference type="PROSITE" id="PS50110"/>
    </source>
</evidence>
<dbReference type="SUPFAM" id="SSF81606">
    <property type="entry name" value="PP2C-like"/>
    <property type="match status" value="1"/>
</dbReference>
<reference evidence="4" key="1">
    <citation type="submission" date="2020-10" db="EMBL/GenBank/DDBJ databases">
        <title>Paenihalocynthiibacter styelae gen. nov., sp. nov., isolated from stalked sea squirt Styela clava.</title>
        <authorList>
            <person name="Kim Y.-O."/>
            <person name="Yoon J.-H."/>
        </authorList>
    </citation>
    <scope>NUCLEOTIDE SEQUENCE</scope>
    <source>
        <strain evidence="4">MYP1-1</strain>
    </source>
</reference>
<name>A0A8J7LPR1_9RHOB</name>
<dbReference type="GO" id="GO:0016791">
    <property type="term" value="F:phosphatase activity"/>
    <property type="evidence" value="ECO:0007669"/>
    <property type="project" value="TreeGrafter"/>
</dbReference>
<dbReference type="SMART" id="SM00448">
    <property type="entry name" value="REC"/>
    <property type="match status" value="1"/>
</dbReference>
<dbReference type="EMBL" id="JADCKQ010000006">
    <property type="protein sequence ID" value="MBI1493976.1"/>
    <property type="molecule type" value="Genomic_DNA"/>
</dbReference>
<dbReference type="Gene3D" id="3.40.50.2300">
    <property type="match status" value="1"/>
</dbReference>
<dbReference type="InterPro" id="IPR052016">
    <property type="entry name" value="Bact_Sigma-Reg"/>
</dbReference>
<dbReference type="InterPro" id="IPR001789">
    <property type="entry name" value="Sig_transdc_resp-reg_receiver"/>
</dbReference>
<protein>
    <submittedName>
        <fullName evidence="4">SpoIIE family protein phosphatase</fullName>
    </submittedName>
</protein>
<dbReference type="CDD" id="cd17546">
    <property type="entry name" value="REC_hyHK_CKI1_RcsC-like"/>
    <property type="match status" value="1"/>
</dbReference>
<sequence>MNKAVLTQTQPDFVEVDCSPGQEGKRFVLVVDDSKVQRKILTAMLKRWGFQVAEAASGQEAMDFCASNHVDFVLSDWMMPGMNGLEFCQAFRQLDRQGYGYFILLTSKSEKGEIARGLEVGADDFLTKPVNADELRARITAGERILKMEGELQEKNRLVSATLNELTELYDMVDRDLMEAKKLQQSLIRERFKDFGAAQVSLTLRSSGHVGGDLVGFFRVDDHQIGIWGIDVSGHGITSALMTARLAGNLSGRSPEQNVALEADENGGFRLRNPADAADLLNTIVMNEMETEHYFTLLIANVDLRTGKVVMCQAGHPHPVIQRADGSCESVGTGGMPVGLIDAAYYTDFSVTLAPGDRIFIPSDGVMECPDPQESLLDDEGVRDFMVMNADRKGEKLLEAMITHLTEYSGQKDFPDDVSAVLLEFSGEDVHRPEPTG</sequence>
<keyword evidence="5" id="KW-1185">Reference proteome</keyword>
<evidence type="ECO:0000256" key="2">
    <source>
        <dbReference type="PROSITE-ProRule" id="PRU00169"/>
    </source>
</evidence>
<dbReference type="PROSITE" id="PS50110">
    <property type="entry name" value="RESPONSE_REGULATORY"/>
    <property type="match status" value="1"/>
</dbReference>
<evidence type="ECO:0000313" key="4">
    <source>
        <dbReference type="EMBL" id="MBI1493976.1"/>
    </source>
</evidence>
<evidence type="ECO:0000313" key="5">
    <source>
        <dbReference type="Proteomes" id="UP000640583"/>
    </source>
</evidence>
<keyword evidence="2" id="KW-0597">Phosphoprotein</keyword>
<dbReference type="RefSeq" id="WP_228848781.1">
    <property type="nucleotide sequence ID" value="NZ_JADCKQ010000006.1"/>
</dbReference>
<dbReference type="Proteomes" id="UP000640583">
    <property type="component" value="Unassembled WGS sequence"/>
</dbReference>
<feature type="modified residue" description="4-aspartylphosphate" evidence="2">
    <location>
        <position position="76"/>
    </location>
</feature>
<organism evidence="4 5">
    <name type="scientific">Halocynthiibacter styelae</name>
    <dbReference type="NCBI Taxonomy" id="2761955"/>
    <lineage>
        <taxon>Bacteria</taxon>
        <taxon>Pseudomonadati</taxon>
        <taxon>Pseudomonadota</taxon>
        <taxon>Alphaproteobacteria</taxon>
        <taxon>Rhodobacterales</taxon>
        <taxon>Paracoccaceae</taxon>
        <taxon>Halocynthiibacter</taxon>
    </lineage>
</organism>
<dbReference type="Pfam" id="PF07228">
    <property type="entry name" value="SpoIIE"/>
    <property type="match status" value="1"/>
</dbReference>
<dbReference type="PANTHER" id="PTHR43156:SF2">
    <property type="entry name" value="STAGE II SPORULATION PROTEIN E"/>
    <property type="match status" value="1"/>
</dbReference>
<dbReference type="SMART" id="SM00331">
    <property type="entry name" value="PP2C_SIG"/>
    <property type="match status" value="1"/>
</dbReference>
<keyword evidence="1" id="KW-0378">Hydrolase</keyword>